<reference evidence="7 8" key="1">
    <citation type="submission" date="2019-05" db="EMBL/GenBank/DDBJ databases">
        <title>Genomes sequences of two Nocardia cyriacigeorgica environmental isolates, type strains Nocardia asteroides ATCC 19247 and Nocardia cyriacigeorgica DSM 44484.</title>
        <authorList>
            <person name="Vautrin F."/>
            <person name="Bergeron E."/>
            <person name="Dubost A."/>
            <person name="Abrouk D."/>
            <person name="Rodriguez Nava V."/>
            <person name="Pujic P."/>
        </authorList>
    </citation>
    <scope>NUCLEOTIDE SEQUENCE [LARGE SCALE GENOMIC DNA]</scope>
    <source>
        <strain evidence="7 8">EML 446</strain>
    </source>
</reference>
<gene>
    <name evidence="7" type="ORF">FEK34_27370</name>
</gene>
<dbReference type="PRINTS" id="PR00162">
    <property type="entry name" value="RIESKE"/>
</dbReference>
<evidence type="ECO:0000313" key="8">
    <source>
        <dbReference type="Proteomes" id="UP000306378"/>
    </source>
</evidence>
<keyword evidence="5" id="KW-1015">Disulfide bond</keyword>
<dbReference type="PROSITE" id="PS51296">
    <property type="entry name" value="RIESKE"/>
    <property type="match status" value="1"/>
</dbReference>
<dbReference type="Proteomes" id="UP000306378">
    <property type="component" value="Unassembled WGS sequence"/>
</dbReference>
<comment type="caution">
    <text evidence="7">The sequence shown here is derived from an EMBL/GenBank/DDBJ whole genome shotgun (WGS) entry which is preliminary data.</text>
</comment>
<dbReference type="GO" id="GO:0004497">
    <property type="term" value="F:monooxygenase activity"/>
    <property type="evidence" value="ECO:0007669"/>
    <property type="project" value="UniProtKB-ARBA"/>
</dbReference>
<dbReference type="GO" id="GO:0016705">
    <property type="term" value="F:oxidoreductase activity, acting on paired donors, with incorporation or reduction of molecular oxygen"/>
    <property type="evidence" value="ECO:0007669"/>
    <property type="project" value="UniProtKB-ARBA"/>
</dbReference>
<dbReference type="Gene3D" id="3.30.9.10">
    <property type="entry name" value="D-Amino Acid Oxidase, subunit A, domain 2"/>
    <property type="match status" value="1"/>
</dbReference>
<dbReference type="PANTHER" id="PTHR13847:SF274">
    <property type="entry name" value="RIESKE 2FE-2S IRON-SULFUR PROTEIN YHFW-RELATED"/>
    <property type="match status" value="1"/>
</dbReference>
<dbReference type="InterPro" id="IPR036922">
    <property type="entry name" value="Rieske_2Fe-2S_sf"/>
</dbReference>
<dbReference type="CDD" id="cd03477">
    <property type="entry name" value="Rieske_YhfW_C"/>
    <property type="match status" value="1"/>
</dbReference>
<organism evidence="7 8">
    <name type="scientific">Nocardia cyriacigeorgica</name>
    <dbReference type="NCBI Taxonomy" id="135487"/>
    <lineage>
        <taxon>Bacteria</taxon>
        <taxon>Bacillati</taxon>
        <taxon>Actinomycetota</taxon>
        <taxon>Actinomycetes</taxon>
        <taxon>Mycobacteriales</taxon>
        <taxon>Nocardiaceae</taxon>
        <taxon>Nocardia</taxon>
    </lineage>
</organism>
<accession>A0A5R8NC42</accession>
<sequence>MSLRVVNESFWMDTSEPTAYPALDRDARVDVAVAGAGIAGLSTAWELLGTGRSVAVVEAGRIAAGVTGYTTAKVTSLHTLVYQRLTRSLGEPAARLYAASQQDALGHIAQIVDELGIDCQLEQCPAYTYSETADGVRAIRREVDAAVAAGLPARFVTETGLPFPVTGAVRVEQQAQFHPRRYLLALARAITERGGMIYENSRVTNLSEGRAPVLTTASGARLTAADVVVATHYPVFDRSLLFPRLKPHRELVVAASIPEDQAPQGCYLSPEGTTRSVRTAPLPDGQRLLIVTGEKFTPGDGDVRRRFDALASWTTQRFPAAEIRYRWAAQDNSTTDGLPFIGRLHPLSTHAYVAAGFNSWGMSNGVVAARVLAGRITGERLPWTDLYDPARVHPITEAVTFVRAQTEVAKHFVGDRLRTIRTGSIADIAPSTGAVIRVSGSPCAVYRDEDGAVHAVSATCTHLGCLVAFNDAERTWECPCHGSRFTVDGDVVQGPATRPLERKQID</sequence>
<evidence type="ECO:0000256" key="3">
    <source>
        <dbReference type="ARBA" id="ARBA00023004"/>
    </source>
</evidence>
<dbReference type="SUPFAM" id="SSF51905">
    <property type="entry name" value="FAD/NAD(P)-binding domain"/>
    <property type="match status" value="1"/>
</dbReference>
<evidence type="ECO:0000256" key="5">
    <source>
        <dbReference type="ARBA" id="ARBA00023157"/>
    </source>
</evidence>
<dbReference type="Gene3D" id="3.50.50.60">
    <property type="entry name" value="FAD/NAD(P)-binding domain"/>
    <property type="match status" value="1"/>
</dbReference>
<dbReference type="GO" id="GO:0051537">
    <property type="term" value="F:2 iron, 2 sulfur cluster binding"/>
    <property type="evidence" value="ECO:0007669"/>
    <property type="project" value="UniProtKB-KW"/>
</dbReference>
<name>A0A5R8NC42_9NOCA</name>
<dbReference type="GO" id="GO:0016020">
    <property type="term" value="C:membrane"/>
    <property type="evidence" value="ECO:0007669"/>
    <property type="project" value="InterPro"/>
</dbReference>
<evidence type="ECO:0000313" key="7">
    <source>
        <dbReference type="EMBL" id="TLF73261.1"/>
    </source>
</evidence>
<dbReference type="SUPFAM" id="SSF50022">
    <property type="entry name" value="ISP domain"/>
    <property type="match status" value="1"/>
</dbReference>
<dbReference type="AlphaFoldDB" id="A0A5R8NC42"/>
<protein>
    <submittedName>
        <fullName evidence="7">FAD-dependent oxidoreductase</fullName>
    </submittedName>
</protein>
<dbReference type="InterPro" id="IPR038010">
    <property type="entry name" value="YhfW_C"/>
</dbReference>
<dbReference type="EMBL" id="VBUT01000013">
    <property type="protein sequence ID" value="TLF73261.1"/>
    <property type="molecule type" value="Genomic_DNA"/>
</dbReference>
<dbReference type="FunFam" id="2.102.10.10:FF:000014">
    <property type="entry name" value="Oxidoreductase, FAD dependent"/>
    <property type="match status" value="1"/>
</dbReference>
<evidence type="ECO:0000256" key="1">
    <source>
        <dbReference type="ARBA" id="ARBA00022714"/>
    </source>
</evidence>
<dbReference type="Gene3D" id="2.102.10.10">
    <property type="entry name" value="Rieske [2Fe-2S] iron-sulphur domain"/>
    <property type="match status" value="1"/>
</dbReference>
<dbReference type="PANTHER" id="PTHR13847">
    <property type="entry name" value="SARCOSINE DEHYDROGENASE-RELATED"/>
    <property type="match status" value="1"/>
</dbReference>
<keyword evidence="1" id="KW-0001">2Fe-2S</keyword>
<keyword evidence="3" id="KW-0408">Iron</keyword>
<proteinExistence type="predicted"/>
<keyword evidence="2" id="KW-0479">Metal-binding</keyword>
<evidence type="ECO:0000256" key="4">
    <source>
        <dbReference type="ARBA" id="ARBA00023014"/>
    </source>
</evidence>
<keyword evidence="4" id="KW-0411">Iron-sulfur</keyword>
<dbReference type="InterPro" id="IPR036188">
    <property type="entry name" value="FAD/NAD-bd_sf"/>
</dbReference>
<dbReference type="InterPro" id="IPR017941">
    <property type="entry name" value="Rieske_2Fe-2S"/>
</dbReference>
<evidence type="ECO:0000256" key="2">
    <source>
        <dbReference type="ARBA" id="ARBA00022723"/>
    </source>
</evidence>
<dbReference type="InterPro" id="IPR005805">
    <property type="entry name" value="Rieske_Fe-S_prot_C"/>
</dbReference>
<dbReference type="GO" id="GO:0005737">
    <property type="term" value="C:cytoplasm"/>
    <property type="evidence" value="ECO:0007669"/>
    <property type="project" value="TreeGrafter"/>
</dbReference>
<dbReference type="GO" id="GO:0046872">
    <property type="term" value="F:metal ion binding"/>
    <property type="evidence" value="ECO:0007669"/>
    <property type="project" value="UniProtKB-KW"/>
</dbReference>
<dbReference type="Pfam" id="PF00355">
    <property type="entry name" value="Rieske"/>
    <property type="match status" value="1"/>
</dbReference>
<evidence type="ECO:0000259" key="6">
    <source>
        <dbReference type="PROSITE" id="PS51296"/>
    </source>
</evidence>
<dbReference type="Pfam" id="PF01266">
    <property type="entry name" value="DAO"/>
    <property type="match status" value="1"/>
</dbReference>
<dbReference type="InterPro" id="IPR006076">
    <property type="entry name" value="FAD-dep_OxRdtase"/>
</dbReference>
<feature type="domain" description="Rieske" evidence="6">
    <location>
        <begin position="420"/>
        <end position="506"/>
    </location>
</feature>